<dbReference type="eggNOG" id="COG0589">
    <property type="taxonomic scope" value="Bacteria"/>
</dbReference>
<evidence type="ECO:0000313" key="4">
    <source>
        <dbReference type="Proteomes" id="UP000007488"/>
    </source>
</evidence>
<protein>
    <submittedName>
        <fullName evidence="3">UspA domain-containing protein</fullName>
    </submittedName>
</protein>
<dbReference type="PRINTS" id="PR01438">
    <property type="entry name" value="UNVRSLSTRESS"/>
</dbReference>
<proteinExistence type="inferred from homology"/>
<name>F0T1N9_SYNGF</name>
<comment type="similarity">
    <text evidence="1">Belongs to the universal stress protein A family.</text>
</comment>
<dbReference type="Pfam" id="PF00582">
    <property type="entry name" value="Usp"/>
    <property type="match status" value="1"/>
</dbReference>
<evidence type="ECO:0000256" key="1">
    <source>
        <dbReference type="ARBA" id="ARBA00008791"/>
    </source>
</evidence>
<dbReference type="AlphaFoldDB" id="F0T1N9"/>
<dbReference type="HOGENOM" id="CLU_049301_16_2_9"/>
<dbReference type="InterPro" id="IPR006015">
    <property type="entry name" value="Universal_stress_UspA"/>
</dbReference>
<feature type="domain" description="UspA" evidence="2">
    <location>
        <begin position="2"/>
        <end position="140"/>
    </location>
</feature>
<dbReference type="RefSeq" id="WP_013626188.1">
    <property type="nucleotide sequence ID" value="NC_015172.1"/>
</dbReference>
<dbReference type="PANTHER" id="PTHR31964">
    <property type="entry name" value="ADENINE NUCLEOTIDE ALPHA HYDROLASES-LIKE SUPERFAMILY PROTEIN"/>
    <property type="match status" value="1"/>
</dbReference>
<evidence type="ECO:0000259" key="2">
    <source>
        <dbReference type="Pfam" id="PF00582"/>
    </source>
</evidence>
<dbReference type="Proteomes" id="UP000007488">
    <property type="component" value="Chromosome"/>
</dbReference>
<dbReference type="InterPro" id="IPR006016">
    <property type="entry name" value="UspA"/>
</dbReference>
<dbReference type="STRING" id="645991.Sgly_3197"/>
<dbReference type="PANTHER" id="PTHR31964:SF113">
    <property type="entry name" value="USPA DOMAIN-CONTAINING PROTEIN"/>
    <property type="match status" value="1"/>
</dbReference>
<dbReference type="OrthoDB" id="152484at2"/>
<evidence type="ECO:0000313" key="3">
    <source>
        <dbReference type="EMBL" id="ADY57463.1"/>
    </source>
</evidence>
<dbReference type="CDD" id="cd00293">
    <property type="entry name" value="USP-like"/>
    <property type="match status" value="1"/>
</dbReference>
<organism evidence="3 4">
    <name type="scientific">Syntrophobotulus glycolicus (strain DSM 8271 / FlGlyR)</name>
    <dbReference type="NCBI Taxonomy" id="645991"/>
    <lineage>
        <taxon>Bacteria</taxon>
        <taxon>Bacillati</taxon>
        <taxon>Bacillota</taxon>
        <taxon>Clostridia</taxon>
        <taxon>Eubacteriales</taxon>
        <taxon>Desulfitobacteriaceae</taxon>
        <taxon>Syntrophobotulus</taxon>
    </lineage>
</organism>
<dbReference type="KEGG" id="sgy:Sgly_3197"/>
<reference evidence="4" key="2">
    <citation type="submission" date="2011-02" db="EMBL/GenBank/DDBJ databases">
        <title>The complete genome of Syntrophobotulus glycolicus DSM 8271.</title>
        <authorList>
            <person name="Lucas S."/>
            <person name="Copeland A."/>
            <person name="Lapidus A."/>
            <person name="Bruce D."/>
            <person name="Goodwin L."/>
            <person name="Pitluck S."/>
            <person name="Kyrpides N."/>
            <person name="Mavromatis K."/>
            <person name="Pagani I."/>
            <person name="Ivanova N."/>
            <person name="Mikhailova N."/>
            <person name="Chertkov O."/>
            <person name="Held B."/>
            <person name="Detter J.C."/>
            <person name="Tapia R."/>
            <person name="Han C."/>
            <person name="Land M."/>
            <person name="Hauser L."/>
            <person name="Markowitz V."/>
            <person name="Cheng J.-F."/>
            <person name="Hugenholtz P."/>
            <person name="Woyke T."/>
            <person name="Wu D."/>
            <person name="Spring S."/>
            <person name="Schroeder M."/>
            <person name="Brambilla E."/>
            <person name="Klenk H.-P."/>
            <person name="Eisen J.A."/>
        </authorList>
    </citation>
    <scope>NUCLEOTIDE SEQUENCE [LARGE SCALE GENOMIC DNA]</scope>
    <source>
        <strain evidence="4">DSM 8271 / FlGlyR</strain>
    </source>
</reference>
<dbReference type="InterPro" id="IPR014729">
    <property type="entry name" value="Rossmann-like_a/b/a_fold"/>
</dbReference>
<accession>F0T1N9</accession>
<gene>
    <name evidence="3" type="ordered locus">Sgly_3197</name>
</gene>
<dbReference type="EMBL" id="CP002547">
    <property type="protein sequence ID" value="ADY57463.1"/>
    <property type="molecule type" value="Genomic_DNA"/>
</dbReference>
<sequence length="140" mass="15309">MTKILIPVDGSAGSDKAVRFGISLAHGKEAEVIVLNVQPGFNTPNVKRFFSPEEIHSYQEKLSKEVLDHTLEITNEQATPVRTVVRIGDPGKEILEEAKKSSVDFIVMGYRGLGPVKRAILGSVATHVLHETHCPVMIVP</sequence>
<reference evidence="3 4" key="1">
    <citation type="journal article" date="2011" name="Stand. Genomic Sci.">
        <title>Complete genome sequence of Syntrophobotulus glycolicus type strain (FlGlyR).</title>
        <authorList>
            <person name="Han C."/>
            <person name="Mwirichia R."/>
            <person name="Chertkov O."/>
            <person name="Held B."/>
            <person name="Lapidus A."/>
            <person name="Nolan M."/>
            <person name="Lucas S."/>
            <person name="Hammon N."/>
            <person name="Deshpande S."/>
            <person name="Cheng J.F."/>
            <person name="Tapia R."/>
            <person name="Goodwin L."/>
            <person name="Pitluck S."/>
            <person name="Huntemann M."/>
            <person name="Liolios K."/>
            <person name="Ivanova N."/>
            <person name="Pagani I."/>
            <person name="Mavromatis K."/>
            <person name="Ovchinikova G."/>
            <person name="Pati A."/>
            <person name="Chen A."/>
            <person name="Palaniappan K."/>
            <person name="Land M."/>
            <person name="Hauser L."/>
            <person name="Brambilla E.M."/>
            <person name="Rohde M."/>
            <person name="Spring S."/>
            <person name="Sikorski J."/>
            <person name="Goker M."/>
            <person name="Woyke T."/>
            <person name="Bristow J."/>
            <person name="Eisen J.A."/>
            <person name="Markowitz V."/>
            <person name="Hugenholtz P."/>
            <person name="Kyrpides N.C."/>
            <person name="Klenk H.P."/>
            <person name="Detter J.C."/>
        </authorList>
    </citation>
    <scope>NUCLEOTIDE SEQUENCE [LARGE SCALE GENOMIC DNA]</scope>
    <source>
        <strain evidence="4">DSM 8271 / FlGlyR</strain>
    </source>
</reference>
<dbReference type="SUPFAM" id="SSF52402">
    <property type="entry name" value="Adenine nucleotide alpha hydrolases-like"/>
    <property type="match status" value="1"/>
</dbReference>
<keyword evidence="4" id="KW-1185">Reference proteome</keyword>
<dbReference type="Gene3D" id="3.40.50.620">
    <property type="entry name" value="HUPs"/>
    <property type="match status" value="1"/>
</dbReference>